<dbReference type="Proteomes" id="UP000619479">
    <property type="component" value="Unassembled WGS sequence"/>
</dbReference>
<gene>
    <name evidence="2" type="ORF">Acy02nite_38290</name>
</gene>
<keyword evidence="1" id="KW-0812">Transmembrane</keyword>
<name>A0A919M667_9ACTN</name>
<keyword evidence="1" id="KW-1133">Transmembrane helix</keyword>
<feature type="transmembrane region" description="Helical" evidence="1">
    <location>
        <begin position="60"/>
        <end position="76"/>
    </location>
</feature>
<feature type="transmembrane region" description="Helical" evidence="1">
    <location>
        <begin position="82"/>
        <end position="100"/>
    </location>
</feature>
<keyword evidence="1" id="KW-0472">Membrane</keyword>
<organism evidence="2 3">
    <name type="scientific">Actinoplanes cyaneus</name>
    <dbReference type="NCBI Taxonomy" id="52696"/>
    <lineage>
        <taxon>Bacteria</taxon>
        <taxon>Bacillati</taxon>
        <taxon>Actinomycetota</taxon>
        <taxon>Actinomycetes</taxon>
        <taxon>Micromonosporales</taxon>
        <taxon>Micromonosporaceae</taxon>
        <taxon>Actinoplanes</taxon>
    </lineage>
</organism>
<evidence type="ECO:0000256" key="1">
    <source>
        <dbReference type="SAM" id="Phobius"/>
    </source>
</evidence>
<proteinExistence type="predicted"/>
<keyword evidence="3" id="KW-1185">Reference proteome</keyword>
<dbReference type="AlphaFoldDB" id="A0A919M667"/>
<dbReference type="RefSeq" id="WP_239174992.1">
    <property type="nucleotide sequence ID" value="NZ_BOMH01000028.1"/>
</dbReference>
<reference evidence="2" key="1">
    <citation type="submission" date="2021-01" db="EMBL/GenBank/DDBJ databases">
        <title>Whole genome shotgun sequence of Actinoplanes cyaneus NBRC 14990.</title>
        <authorList>
            <person name="Komaki H."/>
            <person name="Tamura T."/>
        </authorList>
    </citation>
    <scope>NUCLEOTIDE SEQUENCE</scope>
    <source>
        <strain evidence="2">NBRC 14990</strain>
    </source>
</reference>
<evidence type="ECO:0000313" key="2">
    <source>
        <dbReference type="EMBL" id="GID65948.1"/>
    </source>
</evidence>
<comment type="caution">
    <text evidence="2">The sequence shown here is derived from an EMBL/GenBank/DDBJ whole genome shotgun (WGS) entry which is preliminary data.</text>
</comment>
<sequence length="115" mass="12539">MAPTSADAPITTAVERMGRNAEGTIGQRRIGRTGDGEADLSRQNFRVRSAGFLSERQRRLAWVGFFLAAFQAPLAAKLIEDASWFFAVVVALVVATVIVADDAQRRRPEAADYAE</sequence>
<dbReference type="EMBL" id="BOMH01000028">
    <property type="protein sequence ID" value="GID65948.1"/>
    <property type="molecule type" value="Genomic_DNA"/>
</dbReference>
<evidence type="ECO:0000313" key="3">
    <source>
        <dbReference type="Proteomes" id="UP000619479"/>
    </source>
</evidence>
<accession>A0A919M667</accession>
<protein>
    <submittedName>
        <fullName evidence="2">Uncharacterized protein</fullName>
    </submittedName>
</protein>